<dbReference type="InterPro" id="IPR002034">
    <property type="entry name" value="AIPM/Hcit_synth_CS"/>
</dbReference>
<evidence type="ECO:0000256" key="5">
    <source>
        <dbReference type="ARBA" id="ARBA00022679"/>
    </source>
</evidence>
<sequence>MTLAAFSFPVAPAIGSVTLCDTTLRDGEQTAGVAFTLSEKCAIAGALDAAGVAEVEIGVAAMGSAEIAEMRTVAVCLSSARPVVWTRLRQGDIELAEQTGVRRLHIAIPTSDRQVEGKLRASRVWLLAETARLVGYAVGRGFEVSIGAEDASRTDPAFLADIAAAAQSAGAIRFRLADTLGILNPFAAHALVTGIVGRIGLDLEFHAHNDLGLATANTLVAAAAGATHLSVTVNGLGERAGNAALEEVVAAMEASGVACGIDLGALPALSAIVSQASARPVPVSKPIVGEYAFTHECGIHVDGMLKDRRTYEADTFAPGRFGRAHSYVVGKHSGLAGVRNALREAGLPDDPATASALIPLLREWANTAKRPARAEDLAMLLDQLSKDVFAAVKGAA</sequence>
<dbReference type="PANTHER" id="PTHR42880:SF1">
    <property type="entry name" value="ISOPROPYLMALATE_HOMOCITRATE_CITRAMALATE SYNTHASE FAMILY PROTEIN"/>
    <property type="match status" value="1"/>
</dbReference>
<evidence type="ECO:0000313" key="10">
    <source>
        <dbReference type="EMBL" id="SFC19551.1"/>
    </source>
</evidence>
<feature type="domain" description="Pyruvate carboxyltransferase" evidence="9">
    <location>
        <begin position="17"/>
        <end position="267"/>
    </location>
</feature>
<dbReference type="EC" id="2.3.3.14" evidence="3 8"/>
<dbReference type="PANTHER" id="PTHR42880">
    <property type="entry name" value="HOMOCITRATE SYNTHASE"/>
    <property type="match status" value="1"/>
</dbReference>
<dbReference type="STRING" id="441112.SAMN04488094_10342"/>
<evidence type="ECO:0000256" key="2">
    <source>
        <dbReference type="ARBA" id="ARBA00006154"/>
    </source>
</evidence>
<keyword evidence="11" id="KW-1185">Reference proteome</keyword>
<dbReference type="GO" id="GO:0004410">
    <property type="term" value="F:homocitrate synthase activity"/>
    <property type="evidence" value="ECO:0007669"/>
    <property type="project" value="UniProtKB-UniRule"/>
</dbReference>
<evidence type="ECO:0000313" key="11">
    <source>
        <dbReference type="Proteomes" id="UP000198728"/>
    </source>
</evidence>
<dbReference type="InterPro" id="IPR000891">
    <property type="entry name" value="PYR_CT"/>
</dbReference>
<dbReference type="RefSeq" id="WP_093360034.1">
    <property type="nucleotide sequence ID" value="NZ_FOLG01000003.1"/>
</dbReference>
<dbReference type="Proteomes" id="UP000198728">
    <property type="component" value="Unassembled WGS sequence"/>
</dbReference>
<dbReference type="PROSITE" id="PS00815">
    <property type="entry name" value="AIPM_HOMOCIT_SYNTH_1"/>
    <property type="match status" value="1"/>
</dbReference>
<evidence type="ECO:0000259" key="9">
    <source>
        <dbReference type="PROSITE" id="PS50991"/>
    </source>
</evidence>
<dbReference type="SUPFAM" id="SSF51569">
    <property type="entry name" value="Aldolase"/>
    <property type="match status" value="1"/>
</dbReference>
<dbReference type="Gene3D" id="3.20.20.70">
    <property type="entry name" value="Aldolase class I"/>
    <property type="match status" value="1"/>
</dbReference>
<evidence type="ECO:0000256" key="1">
    <source>
        <dbReference type="ARBA" id="ARBA00003050"/>
    </source>
</evidence>
<dbReference type="OrthoDB" id="9803573at2"/>
<evidence type="ECO:0000256" key="7">
    <source>
        <dbReference type="RuleBase" id="RU003523"/>
    </source>
</evidence>
<dbReference type="NCBIfam" id="TIGR02660">
    <property type="entry name" value="nifV_homocitr"/>
    <property type="match status" value="1"/>
</dbReference>
<dbReference type="PROSITE" id="PS00816">
    <property type="entry name" value="AIPM_HOMOCIT_SYNTH_2"/>
    <property type="match status" value="1"/>
</dbReference>
<dbReference type="GO" id="GO:0019752">
    <property type="term" value="P:carboxylic acid metabolic process"/>
    <property type="evidence" value="ECO:0007669"/>
    <property type="project" value="UniProtKB-UniRule"/>
</dbReference>
<dbReference type="GO" id="GO:0009399">
    <property type="term" value="P:nitrogen fixation"/>
    <property type="evidence" value="ECO:0007669"/>
    <property type="project" value="UniProtKB-UniRule"/>
</dbReference>
<dbReference type="Gene3D" id="1.10.238.260">
    <property type="match status" value="1"/>
</dbReference>
<keyword evidence="8" id="KW-0535">Nitrogen fixation</keyword>
<evidence type="ECO:0000256" key="6">
    <source>
        <dbReference type="ARBA" id="ARBA00048019"/>
    </source>
</evidence>
<comment type="similarity">
    <text evidence="2 7">Belongs to the alpha-IPM synthase/homocitrate synthase family.</text>
</comment>
<dbReference type="Pfam" id="PF22617">
    <property type="entry name" value="HCS_D2"/>
    <property type="match status" value="1"/>
</dbReference>
<proteinExistence type="inferred from homology"/>
<dbReference type="InterPro" id="IPR013477">
    <property type="entry name" value="NifV/FrbC"/>
</dbReference>
<dbReference type="InterPro" id="IPR013785">
    <property type="entry name" value="Aldolase_TIM"/>
</dbReference>
<evidence type="ECO:0000256" key="3">
    <source>
        <dbReference type="ARBA" id="ARBA00012974"/>
    </source>
</evidence>
<evidence type="ECO:0000256" key="8">
    <source>
        <dbReference type="RuleBase" id="RU367143"/>
    </source>
</evidence>
<organism evidence="10 11">
    <name type="scientific">Tropicimonas isoalkanivorans</name>
    <dbReference type="NCBI Taxonomy" id="441112"/>
    <lineage>
        <taxon>Bacteria</taxon>
        <taxon>Pseudomonadati</taxon>
        <taxon>Pseudomonadota</taxon>
        <taxon>Alphaproteobacteria</taxon>
        <taxon>Rhodobacterales</taxon>
        <taxon>Roseobacteraceae</taxon>
        <taxon>Tropicimonas</taxon>
    </lineage>
</organism>
<dbReference type="InterPro" id="IPR054691">
    <property type="entry name" value="LeuA/HCS_post-cat"/>
</dbReference>
<dbReference type="PROSITE" id="PS50991">
    <property type="entry name" value="PYR_CT"/>
    <property type="match status" value="1"/>
</dbReference>
<evidence type="ECO:0000256" key="4">
    <source>
        <dbReference type="ARBA" id="ARBA00020735"/>
    </source>
</evidence>
<dbReference type="Pfam" id="PF00682">
    <property type="entry name" value="HMGL-like"/>
    <property type="match status" value="1"/>
</dbReference>
<protein>
    <recommendedName>
        <fullName evidence="4 8">Homocitrate synthase</fullName>
        <ecNumber evidence="3 8">2.3.3.14</ecNumber>
    </recommendedName>
</protein>
<dbReference type="AlphaFoldDB" id="A0A1I1H6W2"/>
<accession>A0A1I1H6W2</accession>
<reference evidence="10 11" key="1">
    <citation type="submission" date="2016-10" db="EMBL/GenBank/DDBJ databases">
        <authorList>
            <person name="de Groot N.N."/>
        </authorList>
    </citation>
    <scope>NUCLEOTIDE SEQUENCE [LARGE SCALE GENOMIC DNA]</scope>
    <source>
        <strain evidence="10 11">DSM 19548</strain>
    </source>
</reference>
<comment type="function">
    <text evidence="1 8">This protein is a Fe-Mo-cofactor biosynthetic component.</text>
</comment>
<dbReference type="EMBL" id="FOLG01000003">
    <property type="protein sequence ID" value="SFC19551.1"/>
    <property type="molecule type" value="Genomic_DNA"/>
</dbReference>
<comment type="catalytic activity">
    <reaction evidence="6 8">
        <text>acetyl-CoA + 2-oxoglutarate + H2O = (2R)-homocitrate + CoA + H(+)</text>
        <dbReference type="Rhea" id="RHEA:12929"/>
        <dbReference type="ChEBI" id="CHEBI:15377"/>
        <dbReference type="ChEBI" id="CHEBI:15378"/>
        <dbReference type="ChEBI" id="CHEBI:16810"/>
        <dbReference type="ChEBI" id="CHEBI:57287"/>
        <dbReference type="ChEBI" id="CHEBI:57288"/>
        <dbReference type="ChEBI" id="CHEBI:58884"/>
        <dbReference type="EC" id="2.3.3.14"/>
    </reaction>
</comment>
<gene>
    <name evidence="10" type="ORF">SAMN04488094_10342</name>
</gene>
<name>A0A1I1H6W2_9RHOB</name>
<keyword evidence="5 7" id="KW-0808">Transferase</keyword>